<dbReference type="AlphaFoldDB" id="A0A5C6MXI4"/>
<proteinExistence type="predicted"/>
<dbReference type="Proteomes" id="UP000324091">
    <property type="component" value="Chromosome 7"/>
</dbReference>
<reference evidence="2 3" key="1">
    <citation type="submission" date="2019-04" db="EMBL/GenBank/DDBJ databases">
        <title>Chromosome genome assembly for Takifugu flavidus.</title>
        <authorList>
            <person name="Xiao S."/>
        </authorList>
    </citation>
    <scope>NUCLEOTIDE SEQUENCE [LARGE SCALE GENOMIC DNA]</scope>
    <source>
        <strain evidence="2">HTHZ2018</strain>
        <tissue evidence="2">Muscle</tissue>
    </source>
</reference>
<comment type="caution">
    <text evidence="2">The sequence shown here is derived from an EMBL/GenBank/DDBJ whole genome shotgun (WGS) entry which is preliminary data.</text>
</comment>
<sequence>MPDTAAGAAAAAASGAEGAESSRHRHRVQQGDTERPEPGAAPPPASSGVLGRPKNKPI</sequence>
<organism evidence="2 3">
    <name type="scientific">Takifugu flavidus</name>
    <name type="common">sansaifugu</name>
    <dbReference type="NCBI Taxonomy" id="433684"/>
    <lineage>
        <taxon>Eukaryota</taxon>
        <taxon>Metazoa</taxon>
        <taxon>Chordata</taxon>
        <taxon>Craniata</taxon>
        <taxon>Vertebrata</taxon>
        <taxon>Euteleostomi</taxon>
        <taxon>Actinopterygii</taxon>
        <taxon>Neopterygii</taxon>
        <taxon>Teleostei</taxon>
        <taxon>Neoteleostei</taxon>
        <taxon>Acanthomorphata</taxon>
        <taxon>Eupercaria</taxon>
        <taxon>Tetraodontiformes</taxon>
        <taxon>Tetradontoidea</taxon>
        <taxon>Tetraodontidae</taxon>
        <taxon>Takifugu</taxon>
    </lineage>
</organism>
<evidence type="ECO:0000313" key="3">
    <source>
        <dbReference type="Proteomes" id="UP000324091"/>
    </source>
</evidence>
<evidence type="ECO:0000256" key="1">
    <source>
        <dbReference type="SAM" id="MobiDB-lite"/>
    </source>
</evidence>
<evidence type="ECO:0000313" key="2">
    <source>
        <dbReference type="EMBL" id="TWW58157.1"/>
    </source>
</evidence>
<dbReference type="EMBL" id="RHFK02000020">
    <property type="protein sequence ID" value="TWW58157.1"/>
    <property type="molecule type" value="Genomic_DNA"/>
</dbReference>
<accession>A0A5C6MXI4</accession>
<feature type="region of interest" description="Disordered" evidence="1">
    <location>
        <begin position="1"/>
        <end position="58"/>
    </location>
</feature>
<protein>
    <submittedName>
        <fullName evidence="2">Uncharacterized protein</fullName>
    </submittedName>
</protein>
<gene>
    <name evidence="2" type="ORF">D4764_07G0008760</name>
</gene>
<feature type="compositionally biased region" description="Low complexity" evidence="1">
    <location>
        <begin position="1"/>
        <end position="19"/>
    </location>
</feature>
<keyword evidence="3" id="KW-1185">Reference proteome</keyword>
<name>A0A5C6MXI4_9TELE</name>